<gene>
    <name evidence="3" type="primary">LOC110751876</name>
</gene>
<organism evidence="2 3">
    <name type="scientific">Prunus avium</name>
    <name type="common">Cherry</name>
    <name type="synonym">Cerasus avium</name>
    <dbReference type="NCBI Taxonomy" id="42229"/>
    <lineage>
        <taxon>Eukaryota</taxon>
        <taxon>Viridiplantae</taxon>
        <taxon>Streptophyta</taxon>
        <taxon>Embryophyta</taxon>
        <taxon>Tracheophyta</taxon>
        <taxon>Spermatophyta</taxon>
        <taxon>Magnoliopsida</taxon>
        <taxon>eudicotyledons</taxon>
        <taxon>Gunneridae</taxon>
        <taxon>Pentapetalae</taxon>
        <taxon>rosids</taxon>
        <taxon>fabids</taxon>
        <taxon>Rosales</taxon>
        <taxon>Rosaceae</taxon>
        <taxon>Amygdaloideae</taxon>
        <taxon>Amygdaleae</taxon>
        <taxon>Prunus</taxon>
    </lineage>
</organism>
<protein>
    <submittedName>
        <fullName evidence="3">Uncharacterized protein LOC110751876</fullName>
    </submittedName>
</protein>
<reference evidence="3" key="1">
    <citation type="submission" date="2025-08" db="UniProtKB">
        <authorList>
            <consortium name="RefSeq"/>
        </authorList>
    </citation>
    <scope>IDENTIFICATION</scope>
</reference>
<dbReference type="Pfam" id="PF13966">
    <property type="entry name" value="zf-RVT"/>
    <property type="match status" value="1"/>
</dbReference>
<dbReference type="InterPro" id="IPR026960">
    <property type="entry name" value="RVT-Znf"/>
</dbReference>
<name>A0A6P5S075_PRUAV</name>
<dbReference type="KEGG" id="pavi:110751876"/>
<feature type="domain" description="Reverse transcriptase zinc-binding" evidence="1">
    <location>
        <begin position="13"/>
        <end position="81"/>
    </location>
</feature>
<evidence type="ECO:0000313" key="2">
    <source>
        <dbReference type="Proteomes" id="UP000515124"/>
    </source>
</evidence>
<evidence type="ECO:0000313" key="3">
    <source>
        <dbReference type="RefSeq" id="XP_021808097.1"/>
    </source>
</evidence>
<sequence>MKIQEKANGAQMALYWELIWSLHIPNKIKHLLWGASHDILPTCVNLVSKKVIPKGICFCCGKSNESLIHALWECKLSKKVWRLSMLGFVVVEQWHMLSFIDFFEKAKIVLPFIELEQFAYIWWMLWKARNDNLHGQGVHNPTHLLERIFELYEESHKSQEQPRACRVNQNEIWSCLLEGFYKLNVDGATDSATRLRSIGAVVRNDFGVFMGALAMQNPRGASILATKLQVIYRGVLFVTSASFSLSS</sequence>
<dbReference type="GeneID" id="110751876"/>
<dbReference type="Proteomes" id="UP000515124">
    <property type="component" value="Unplaced"/>
</dbReference>
<evidence type="ECO:0000259" key="1">
    <source>
        <dbReference type="Pfam" id="PF13966"/>
    </source>
</evidence>
<accession>A0A6P5S075</accession>
<keyword evidence="2" id="KW-1185">Reference proteome</keyword>
<proteinExistence type="predicted"/>
<dbReference type="AlphaFoldDB" id="A0A6P5S075"/>
<dbReference type="RefSeq" id="XP_021808097.1">
    <property type="nucleotide sequence ID" value="XM_021952405.1"/>
</dbReference>